<dbReference type="GO" id="GO:0008982">
    <property type="term" value="F:protein-N(PI)-phosphohistidine-sugar phosphotransferase activity"/>
    <property type="evidence" value="ECO:0007669"/>
    <property type="project" value="InterPro"/>
</dbReference>
<dbReference type="PANTHER" id="PTHR30175:SF1">
    <property type="entry name" value="PTS SYSTEM ARBUTIN-, CELLOBIOSE-, AND SALICIN-SPECIFIC EIIBC COMPONENT-RELATED"/>
    <property type="match status" value="1"/>
</dbReference>
<dbReference type="CDD" id="cd00212">
    <property type="entry name" value="PTS_IIB_glc"/>
    <property type="match status" value="1"/>
</dbReference>
<keyword evidence="2" id="KW-0762">Sugar transport</keyword>
<keyword evidence="3" id="KW-0808">Transferase</keyword>
<sequence>MNSPGPDFAPQVLRLVGGAGNVATLTHCMARLRFVLHNDTLADEKALEALPEVVIVVRQGGQLQLALTVPVPTAHAEVLRHLGEDGRT</sequence>
<evidence type="ECO:0000256" key="6">
    <source>
        <dbReference type="PROSITE-ProRule" id="PRU00421"/>
    </source>
</evidence>
<feature type="domain" description="PTS EIIB type-1" evidence="7">
    <location>
        <begin position="6"/>
        <end position="88"/>
    </location>
</feature>
<proteinExistence type="predicted"/>
<gene>
    <name evidence="8" type="ORF">OHA22_43600</name>
</gene>
<keyword evidence="1" id="KW-0813">Transport</keyword>
<dbReference type="InterPro" id="IPR050558">
    <property type="entry name" value="PTS_Sugar-Specific_Components"/>
</dbReference>
<dbReference type="PANTHER" id="PTHR30175">
    <property type="entry name" value="PHOSPHOTRANSFERASE SYSTEM TRANSPORT PROTEIN"/>
    <property type="match status" value="1"/>
</dbReference>
<keyword evidence="5" id="KW-0418">Kinase</keyword>
<dbReference type="GO" id="GO:0009401">
    <property type="term" value="P:phosphoenolpyruvate-dependent sugar phosphotransferase system"/>
    <property type="evidence" value="ECO:0007669"/>
    <property type="project" value="UniProtKB-KW"/>
</dbReference>
<reference evidence="8" key="1">
    <citation type="submission" date="2022-10" db="EMBL/GenBank/DDBJ databases">
        <title>The complete genomes of actinobacterial strains from the NBC collection.</title>
        <authorList>
            <person name="Joergensen T.S."/>
            <person name="Alvarez Arevalo M."/>
            <person name="Sterndorff E.B."/>
            <person name="Faurdal D."/>
            <person name="Vuksanovic O."/>
            <person name="Mourched A.-S."/>
            <person name="Charusanti P."/>
            <person name="Shaw S."/>
            <person name="Blin K."/>
            <person name="Weber T."/>
        </authorList>
    </citation>
    <scope>NUCLEOTIDE SEQUENCE</scope>
    <source>
        <strain evidence="8">NBC_00093</strain>
    </source>
</reference>
<evidence type="ECO:0000256" key="3">
    <source>
        <dbReference type="ARBA" id="ARBA00022679"/>
    </source>
</evidence>
<dbReference type="GO" id="GO:0016301">
    <property type="term" value="F:kinase activity"/>
    <property type="evidence" value="ECO:0007669"/>
    <property type="project" value="UniProtKB-KW"/>
</dbReference>
<dbReference type="EMBL" id="CP108222">
    <property type="protein sequence ID" value="WTT21935.1"/>
    <property type="molecule type" value="Genomic_DNA"/>
</dbReference>
<evidence type="ECO:0000256" key="1">
    <source>
        <dbReference type="ARBA" id="ARBA00022448"/>
    </source>
</evidence>
<dbReference type="InterPro" id="IPR001996">
    <property type="entry name" value="PTS_IIB_1"/>
</dbReference>
<dbReference type="Pfam" id="PF00367">
    <property type="entry name" value="PTS_EIIB"/>
    <property type="match status" value="1"/>
</dbReference>
<evidence type="ECO:0000256" key="2">
    <source>
        <dbReference type="ARBA" id="ARBA00022597"/>
    </source>
</evidence>
<evidence type="ECO:0000313" key="8">
    <source>
        <dbReference type="EMBL" id="WTT21935.1"/>
    </source>
</evidence>
<name>A0AAU2ABM3_9ACTN</name>
<accession>A0AAU2ABM3</accession>
<keyword evidence="4" id="KW-0598">Phosphotransferase system</keyword>
<organism evidence="8">
    <name type="scientific">Streptomyces sp. NBC_00093</name>
    <dbReference type="NCBI Taxonomy" id="2975649"/>
    <lineage>
        <taxon>Bacteria</taxon>
        <taxon>Bacillati</taxon>
        <taxon>Actinomycetota</taxon>
        <taxon>Actinomycetes</taxon>
        <taxon>Kitasatosporales</taxon>
        <taxon>Streptomycetaceae</taxon>
        <taxon>Streptomyces</taxon>
    </lineage>
</organism>
<dbReference type="PROSITE" id="PS51098">
    <property type="entry name" value="PTS_EIIB_TYPE_1"/>
    <property type="match status" value="1"/>
</dbReference>
<dbReference type="Gene3D" id="3.30.1360.60">
    <property type="entry name" value="Glucose permease domain IIB"/>
    <property type="match status" value="1"/>
</dbReference>
<dbReference type="InterPro" id="IPR036878">
    <property type="entry name" value="Glu_permease_IIB"/>
</dbReference>
<evidence type="ECO:0000259" key="7">
    <source>
        <dbReference type="PROSITE" id="PS51098"/>
    </source>
</evidence>
<evidence type="ECO:0000256" key="4">
    <source>
        <dbReference type="ARBA" id="ARBA00022683"/>
    </source>
</evidence>
<dbReference type="InterPro" id="IPR018113">
    <property type="entry name" value="PTrfase_EIIB_Cys"/>
</dbReference>
<dbReference type="SUPFAM" id="SSF55604">
    <property type="entry name" value="Glucose permease domain IIB"/>
    <property type="match status" value="1"/>
</dbReference>
<feature type="active site" description="Phosphocysteine intermediate; for EIIB activity" evidence="6">
    <location>
        <position position="28"/>
    </location>
</feature>
<protein>
    <submittedName>
        <fullName evidence="8">PTS glucose/sucrose transporter subunit IIB</fullName>
    </submittedName>
</protein>
<dbReference type="AlphaFoldDB" id="A0AAU2ABM3"/>
<evidence type="ECO:0000256" key="5">
    <source>
        <dbReference type="ARBA" id="ARBA00022777"/>
    </source>
</evidence>